<keyword evidence="1" id="KW-0472">Membrane</keyword>
<sequence>MSVKRFIITEIIYSILIGFVLGLVFDNFLLGMLIAIGVGAITIAVFSVAVKKRNKQQENNSRESGT</sequence>
<dbReference type="AlphaFoldDB" id="A0A6N7QYS2"/>
<dbReference type="EMBL" id="WJEE01000014">
    <property type="protein sequence ID" value="MRI66362.1"/>
    <property type="molecule type" value="Genomic_DNA"/>
</dbReference>
<evidence type="ECO:0000313" key="2">
    <source>
        <dbReference type="EMBL" id="MRI66362.1"/>
    </source>
</evidence>
<feature type="transmembrane region" description="Helical" evidence="1">
    <location>
        <begin position="31"/>
        <end position="50"/>
    </location>
</feature>
<name>A0A6N7QYS2_9BACI</name>
<dbReference type="RefSeq" id="WP_153835097.1">
    <property type="nucleotide sequence ID" value="NZ_JBHUMW010000056.1"/>
</dbReference>
<evidence type="ECO:0000313" key="3">
    <source>
        <dbReference type="Proteomes" id="UP000435187"/>
    </source>
</evidence>
<accession>A0A6N7QYS2</accession>
<keyword evidence="1" id="KW-1133">Transmembrane helix</keyword>
<organism evidence="2 3">
    <name type="scientific">Gracilibacillus thailandensis</name>
    <dbReference type="NCBI Taxonomy" id="563735"/>
    <lineage>
        <taxon>Bacteria</taxon>
        <taxon>Bacillati</taxon>
        <taxon>Bacillota</taxon>
        <taxon>Bacilli</taxon>
        <taxon>Bacillales</taxon>
        <taxon>Bacillaceae</taxon>
        <taxon>Gracilibacillus</taxon>
    </lineage>
</organism>
<reference evidence="2 3" key="1">
    <citation type="submission" date="2019-10" db="EMBL/GenBank/DDBJ databases">
        <title>Gracilibacillus salitolerans sp. nov., a moderate halophile isolated from a saline soil in northwest China.</title>
        <authorList>
            <person name="Gan L."/>
        </authorList>
    </citation>
    <scope>NUCLEOTIDE SEQUENCE [LARGE SCALE GENOMIC DNA]</scope>
    <source>
        <strain evidence="2 3">TP2-8</strain>
    </source>
</reference>
<comment type="caution">
    <text evidence="2">The sequence shown here is derived from an EMBL/GenBank/DDBJ whole genome shotgun (WGS) entry which is preliminary data.</text>
</comment>
<keyword evidence="3" id="KW-1185">Reference proteome</keyword>
<feature type="transmembrane region" description="Helical" evidence="1">
    <location>
        <begin position="7"/>
        <end position="25"/>
    </location>
</feature>
<evidence type="ECO:0000256" key="1">
    <source>
        <dbReference type="SAM" id="Phobius"/>
    </source>
</evidence>
<dbReference type="Proteomes" id="UP000435187">
    <property type="component" value="Unassembled WGS sequence"/>
</dbReference>
<gene>
    <name evidence="2" type="ORF">GH885_08360</name>
</gene>
<keyword evidence="1" id="KW-0812">Transmembrane</keyword>
<protein>
    <submittedName>
        <fullName evidence="2">Uncharacterized protein</fullName>
    </submittedName>
</protein>
<proteinExistence type="predicted"/>